<evidence type="ECO:0000313" key="5">
    <source>
        <dbReference type="Proteomes" id="UP000677054"/>
    </source>
</evidence>
<dbReference type="SMART" id="SM00271">
    <property type="entry name" value="DnaJ"/>
    <property type="match status" value="1"/>
</dbReference>
<reference evidence="4" key="1">
    <citation type="submission" date="2020-11" db="EMBL/GenBank/DDBJ databases">
        <authorList>
            <person name="Tran Van P."/>
        </authorList>
    </citation>
    <scope>NUCLEOTIDE SEQUENCE</scope>
</reference>
<dbReference type="PRINTS" id="PR00625">
    <property type="entry name" value="JDOMAIN"/>
</dbReference>
<dbReference type="PROSITE" id="PS50076">
    <property type="entry name" value="DNAJ_2"/>
    <property type="match status" value="1"/>
</dbReference>
<dbReference type="AlphaFoldDB" id="A0A7R8XAM4"/>
<dbReference type="Gene3D" id="1.10.287.110">
    <property type="entry name" value="DnaJ domain"/>
    <property type="match status" value="1"/>
</dbReference>
<evidence type="ECO:0000313" key="4">
    <source>
        <dbReference type="EMBL" id="CAD7243648.1"/>
    </source>
</evidence>
<dbReference type="FunFam" id="1.10.287.110:FF:000034">
    <property type="entry name" value="Chaperone protein DnaJ"/>
    <property type="match status" value="1"/>
</dbReference>
<organism evidence="4">
    <name type="scientific">Darwinula stevensoni</name>
    <dbReference type="NCBI Taxonomy" id="69355"/>
    <lineage>
        <taxon>Eukaryota</taxon>
        <taxon>Metazoa</taxon>
        <taxon>Ecdysozoa</taxon>
        <taxon>Arthropoda</taxon>
        <taxon>Crustacea</taxon>
        <taxon>Oligostraca</taxon>
        <taxon>Ostracoda</taxon>
        <taxon>Podocopa</taxon>
        <taxon>Podocopida</taxon>
        <taxon>Darwinulocopina</taxon>
        <taxon>Darwinuloidea</taxon>
        <taxon>Darwinulidae</taxon>
        <taxon>Darwinula</taxon>
    </lineage>
</organism>
<proteinExistence type="predicted"/>
<dbReference type="GO" id="GO:0044183">
    <property type="term" value="F:protein folding chaperone"/>
    <property type="evidence" value="ECO:0007669"/>
    <property type="project" value="TreeGrafter"/>
</dbReference>
<sequence length="250" mass="28767">MKYYQNMLVPVVMLWTLLLTILVDAKDYYEILGVNRAASDRDIKKAFRKLAMKYHPDKNKEEGAEEKFKEIAEAYEVLSDPDKRKQFDQFGSDAFSGGSGGAHTFHFNFDDIFKNFGGFDDDSAFFTFGGGFPGSGHGGHRRGHHNQGHHFKQQHHFTFDDFFDVSQNFHTRNMKTKFHLGFTLLYNITFLNIKEPKQGGFFQNFGGFEDPHVFGGVQLRQGKGEQEKDNFLHQLIKSWLASKTKLNAFL</sequence>
<feature type="chain" id="PRO_5036209107" description="J domain-containing protein" evidence="2">
    <location>
        <begin position="26"/>
        <end position="250"/>
    </location>
</feature>
<dbReference type="EMBL" id="LR899988">
    <property type="protein sequence ID" value="CAD7243648.1"/>
    <property type="molecule type" value="Genomic_DNA"/>
</dbReference>
<feature type="non-terminal residue" evidence="4">
    <location>
        <position position="250"/>
    </location>
</feature>
<keyword evidence="2" id="KW-0732">Signal</keyword>
<dbReference type="CDD" id="cd06257">
    <property type="entry name" value="DnaJ"/>
    <property type="match status" value="1"/>
</dbReference>
<keyword evidence="1" id="KW-0143">Chaperone</keyword>
<evidence type="ECO:0000259" key="3">
    <source>
        <dbReference type="PROSITE" id="PS50076"/>
    </source>
</evidence>
<dbReference type="InterPro" id="IPR036869">
    <property type="entry name" value="J_dom_sf"/>
</dbReference>
<dbReference type="PANTHER" id="PTHR43948:SF10">
    <property type="entry name" value="MRJ, ISOFORM E"/>
    <property type="match status" value="1"/>
</dbReference>
<dbReference type="GO" id="GO:0005634">
    <property type="term" value="C:nucleus"/>
    <property type="evidence" value="ECO:0007669"/>
    <property type="project" value="TreeGrafter"/>
</dbReference>
<dbReference type="EMBL" id="CAJPEV010000471">
    <property type="protein sequence ID" value="CAG0885616.1"/>
    <property type="molecule type" value="Genomic_DNA"/>
</dbReference>
<dbReference type="PROSITE" id="PS00636">
    <property type="entry name" value="DNAJ_1"/>
    <property type="match status" value="1"/>
</dbReference>
<accession>A0A7R8XAM4</accession>
<feature type="signal peptide" evidence="2">
    <location>
        <begin position="1"/>
        <end position="25"/>
    </location>
</feature>
<evidence type="ECO:0000256" key="2">
    <source>
        <dbReference type="SAM" id="SignalP"/>
    </source>
</evidence>
<dbReference type="GO" id="GO:0051082">
    <property type="term" value="F:unfolded protein binding"/>
    <property type="evidence" value="ECO:0007669"/>
    <property type="project" value="TreeGrafter"/>
</dbReference>
<dbReference type="GO" id="GO:0005737">
    <property type="term" value="C:cytoplasm"/>
    <property type="evidence" value="ECO:0007669"/>
    <property type="project" value="TreeGrafter"/>
</dbReference>
<keyword evidence="5" id="KW-1185">Reference proteome</keyword>
<name>A0A7R8XAM4_9CRUS</name>
<dbReference type="GO" id="GO:0051087">
    <property type="term" value="F:protein-folding chaperone binding"/>
    <property type="evidence" value="ECO:0007669"/>
    <property type="project" value="TreeGrafter"/>
</dbReference>
<dbReference type="OrthoDB" id="6342062at2759"/>
<feature type="domain" description="J" evidence="3">
    <location>
        <begin position="27"/>
        <end position="91"/>
    </location>
</feature>
<dbReference type="SUPFAM" id="SSF46565">
    <property type="entry name" value="Chaperone J-domain"/>
    <property type="match status" value="1"/>
</dbReference>
<dbReference type="Pfam" id="PF00226">
    <property type="entry name" value="DnaJ"/>
    <property type="match status" value="1"/>
</dbReference>
<protein>
    <recommendedName>
        <fullName evidence="3">J domain-containing protein</fullName>
    </recommendedName>
</protein>
<dbReference type="InterPro" id="IPR001623">
    <property type="entry name" value="DnaJ_domain"/>
</dbReference>
<dbReference type="Proteomes" id="UP000677054">
    <property type="component" value="Unassembled WGS sequence"/>
</dbReference>
<evidence type="ECO:0000256" key="1">
    <source>
        <dbReference type="ARBA" id="ARBA00023186"/>
    </source>
</evidence>
<dbReference type="PANTHER" id="PTHR43948">
    <property type="entry name" value="DNAJ HOMOLOG SUBFAMILY B"/>
    <property type="match status" value="1"/>
</dbReference>
<dbReference type="InterPro" id="IPR018253">
    <property type="entry name" value="DnaJ_domain_CS"/>
</dbReference>
<gene>
    <name evidence="4" type="ORF">DSTB1V02_LOCUS3564</name>
</gene>